<proteinExistence type="predicted"/>
<gene>
    <name evidence="1" type="ORF">COT20_02120</name>
</gene>
<keyword evidence="1" id="KW-0540">Nuclease</keyword>
<dbReference type="AlphaFoldDB" id="A0A2M6XUD1"/>
<organism evidence="1 2">
    <name type="scientific">bacterium (Candidatus Gribaldobacteria) CG08_land_8_20_14_0_20_39_15</name>
    <dbReference type="NCBI Taxonomy" id="2014273"/>
    <lineage>
        <taxon>Bacteria</taxon>
        <taxon>Candidatus Gribaldobacteria</taxon>
    </lineage>
</organism>
<accession>A0A2M6XUD1</accession>
<sequence>MTKKKLIKLGSQTAKRGFRTEKDIAKKFNDWQDDEDAQQWLTIMCYNLKEIERIKAIIITGSHKTDVQVQITIYLKEAIAVENLSVKLVSNPQGFNQVDKRWVDRYVEMWNIPADIAKILKLFTGEIKPKSKKLRDKRRMFLDEMDSGTQKTVIDFFAKNKILIVSDILKGNDEFPVNWMLVVFKK</sequence>
<dbReference type="EMBL" id="PEXQ01000052">
    <property type="protein sequence ID" value="PIU15113.1"/>
    <property type="molecule type" value="Genomic_DNA"/>
</dbReference>
<feature type="non-terminal residue" evidence="1">
    <location>
        <position position="186"/>
    </location>
</feature>
<evidence type="ECO:0000313" key="2">
    <source>
        <dbReference type="Proteomes" id="UP000229784"/>
    </source>
</evidence>
<evidence type="ECO:0000313" key="1">
    <source>
        <dbReference type="EMBL" id="PIU15113.1"/>
    </source>
</evidence>
<dbReference type="InterPro" id="IPR021107">
    <property type="entry name" value="Restrct_endonuc_II_HinP1I"/>
</dbReference>
<keyword evidence="1" id="KW-0255">Endonuclease</keyword>
<protein>
    <submittedName>
        <fullName evidence="1">Type II restriction endonuclease</fullName>
    </submittedName>
</protein>
<name>A0A2M6XUD1_9BACT</name>
<dbReference type="GO" id="GO:0004519">
    <property type="term" value="F:endonuclease activity"/>
    <property type="evidence" value="ECO:0007669"/>
    <property type="project" value="UniProtKB-KW"/>
</dbReference>
<dbReference type="Gene3D" id="3.40.1350.40">
    <property type="match status" value="1"/>
</dbReference>
<dbReference type="Proteomes" id="UP000229784">
    <property type="component" value="Unassembled WGS sequence"/>
</dbReference>
<dbReference type="Pfam" id="PF11463">
    <property type="entry name" value="R-HINP1I"/>
    <property type="match status" value="1"/>
</dbReference>
<reference evidence="2" key="1">
    <citation type="submission" date="2017-09" db="EMBL/GenBank/DDBJ databases">
        <title>Depth-based differentiation of microbial function through sediment-hosted aquifers and enrichment of novel symbionts in the deep terrestrial subsurface.</title>
        <authorList>
            <person name="Probst A.J."/>
            <person name="Ladd B."/>
            <person name="Jarett J.K."/>
            <person name="Geller-Mcgrath D.E."/>
            <person name="Sieber C.M.K."/>
            <person name="Emerson J.B."/>
            <person name="Anantharaman K."/>
            <person name="Thomas B.C."/>
            <person name="Malmstrom R."/>
            <person name="Stieglmeier M."/>
            <person name="Klingl A."/>
            <person name="Woyke T."/>
            <person name="Ryan C.M."/>
            <person name="Banfield J.F."/>
        </authorList>
    </citation>
    <scope>NUCLEOTIDE SEQUENCE [LARGE SCALE GENOMIC DNA]</scope>
</reference>
<keyword evidence="1" id="KW-0378">Hydrolase</keyword>
<comment type="caution">
    <text evidence="1">The sequence shown here is derived from an EMBL/GenBank/DDBJ whole genome shotgun (WGS) entry which is preliminary data.</text>
</comment>